<dbReference type="EMBL" id="CP036262">
    <property type="protein sequence ID" value="QDS95387.1"/>
    <property type="molecule type" value="Genomic_DNA"/>
</dbReference>
<evidence type="ECO:0000313" key="2">
    <source>
        <dbReference type="EMBL" id="QDS95387.1"/>
    </source>
</evidence>
<dbReference type="Proteomes" id="UP000320672">
    <property type="component" value="Chromosome"/>
</dbReference>
<evidence type="ECO:0000256" key="1">
    <source>
        <dbReference type="SAM" id="SignalP"/>
    </source>
</evidence>
<organism evidence="2 3">
    <name type="scientific">Roseimaritima multifibrata</name>
    <dbReference type="NCBI Taxonomy" id="1930274"/>
    <lineage>
        <taxon>Bacteria</taxon>
        <taxon>Pseudomonadati</taxon>
        <taxon>Planctomycetota</taxon>
        <taxon>Planctomycetia</taxon>
        <taxon>Pirellulales</taxon>
        <taxon>Pirellulaceae</taxon>
        <taxon>Roseimaritima</taxon>
    </lineage>
</organism>
<dbReference type="KEGG" id="rml:FF011L_41830"/>
<reference evidence="2 3" key="1">
    <citation type="submission" date="2019-02" db="EMBL/GenBank/DDBJ databases">
        <title>Deep-cultivation of Planctomycetes and their phenomic and genomic characterization uncovers novel biology.</title>
        <authorList>
            <person name="Wiegand S."/>
            <person name="Jogler M."/>
            <person name="Boedeker C."/>
            <person name="Pinto D."/>
            <person name="Vollmers J."/>
            <person name="Rivas-Marin E."/>
            <person name="Kohn T."/>
            <person name="Peeters S.H."/>
            <person name="Heuer A."/>
            <person name="Rast P."/>
            <person name="Oberbeckmann S."/>
            <person name="Bunk B."/>
            <person name="Jeske O."/>
            <person name="Meyerdierks A."/>
            <person name="Storesund J.E."/>
            <person name="Kallscheuer N."/>
            <person name="Luecker S."/>
            <person name="Lage O.M."/>
            <person name="Pohl T."/>
            <person name="Merkel B.J."/>
            <person name="Hornburger P."/>
            <person name="Mueller R.-W."/>
            <person name="Bruemmer F."/>
            <person name="Labrenz M."/>
            <person name="Spormann A.M."/>
            <person name="Op den Camp H."/>
            <person name="Overmann J."/>
            <person name="Amann R."/>
            <person name="Jetten M.S.M."/>
            <person name="Mascher T."/>
            <person name="Medema M.H."/>
            <person name="Devos D.P."/>
            <person name="Kaster A.-K."/>
            <person name="Ovreas L."/>
            <person name="Rohde M."/>
            <person name="Galperin M.Y."/>
            <person name="Jogler C."/>
        </authorList>
    </citation>
    <scope>NUCLEOTIDE SEQUENCE [LARGE SCALE GENOMIC DNA]</scope>
    <source>
        <strain evidence="2 3">FF011L</strain>
    </source>
</reference>
<accession>A0A517MKS1</accession>
<keyword evidence="3" id="KW-1185">Reference proteome</keyword>
<dbReference type="AlphaFoldDB" id="A0A517MKS1"/>
<proteinExistence type="predicted"/>
<feature type="chain" id="PRO_5022133054" evidence="1">
    <location>
        <begin position="30"/>
        <end position="146"/>
    </location>
</feature>
<gene>
    <name evidence="2" type="ORF">FF011L_41830</name>
</gene>
<feature type="signal peptide" evidence="1">
    <location>
        <begin position="1"/>
        <end position="29"/>
    </location>
</feature>
<dbReference type="OrthoDB" id="292348at2"/>
<dbReference type="RefSeq" id="WP_145353491.1">
    <property type="nucleotide sequence ID" value="NZ_CP036262.1"/>
</dbReference>
<keyword evidence="1" id="KW-0732">Signal</keyword>
<name>A0A517MKS1_9BACT</name>
<evidence type="ECO:0000313" key="3">
    <source>
        <dbReference type="Proteomes" id="UP000320672"/>
    </source>
</evidence>
<sequence precursor="true">MIQPIRIGLLLPLLLASGMVLGTCSSASAQISPGSLNGNSGSVYNAFSQGEGVATLQAQLTNTLRATTIQQQGFIHRVTEYVNVDRLPIGLVLAVQRYAIRKNPVYPFPYFERAMRFEAKKRGVYLPPVALVATTPGEAHSLSRGY</sequence>
<protein>
    <submittedName>
        <fullName evidence="2">Uncharacterized protein</fullName>
    </submittedName>
</protein>